<dbReference type="GO" id="GO:0005778">
    <property type="term" value="C:peroxisomal membrane"/>
    <property type="evidence" value="ECO:0007669"/>
    <property type="project" value="UniProtKB-SubCell"/>
</dbReference>
<dbReference type="InterPro" id="IPR023395">
    <property type="entry name" value="MCP_dom_sf"/>
</dbReference>
<evidence type="ECO:0000256" key="2">
    <source>
        <dbReference type="ARBA" id="ARBA00006375"/>
    </source>
</evidence>
<dbReference type="Proteomes" id="UP000247498">
    <property type="component" value="Unassembled WGS sequence"/>
</dbReference>
<dbReference type="GO" id="GO:0015230">
    <property type="term" value="F:FAD transmembrane transporter activity"/>
    <property type="evidence" value="ECO:0007669"/>
    <property type="project" value="TreeGrafter"/>
</dbReference>
<dbReference type="InterPro" id="IPR052217">
    <property type="entry name" value="Mito/Peroxisomal_Carrier"/>
</dbReference>
<evidence type="ECO:0000256" key="10">
    <source>
        <dbReference type="RuleBase" id="RU000488"/>
    </source>
</evidence>
<keyword evidence="6 11" id="KW-1133">Transmembrane helix</keyword>
<dbReference type="InParanoid" id="A0A2V0NRX4"/>
<protein>
    <recommendedName>
        <fullName evidence="14">Peroxisomal nicotinamide adenine dinucleotide carrier</fullName>
    </recommendedName>
</protein>
<dbReference type="PROSITE" id="PS50920">
    <property type="entry name" value="SOLCAR"/>
    <property type="match status" value="2"/>
</dbReference>
<evidence type="ECO:0000313" key="13">
    <source>
        <dbReference type="Proteomes" id="UP000247498"/>
    </source>
</evidence>
<keyword evidence="13" id="KW-1185">Reference proteome</keyword>
<evidence type="ECO:0008006" key="14">
    <source>
        <dbReference type="Google" id="ProtNLM"/>
    </source>
</evidence>
<evidence type="ECO:0000256" key="8">
    <source>
        <dbReference type="ARBA" id="ARBA00023140"/>
    </source>
</evidence>
<dbReference type="Pfam" id="PF00153">
    <property type="entry name" value="Mito_carr"/>
    <property type="match status" value="2"/>
</dbReference>
<organism evidence="12 13">
    <name type="scientific">Raphidocelis subcapitata</name>
    <dbReference type="NCBI Taxonomy" id="307507"/>
    <lineage>
        <taxon>Eukaryota</taxon>
        <taxon>Viridiplantae</taxon>
        <taxon>Chlorophyta</taxon>
        <taxon>core chlorophytes</taxon>
        <taxon>Chlorophyceae</taxon>
        <taxon>CS clade</taxon>
        <taxon>Sphaeropleales</taxon>
        <taxon>Selenastraceae</taxon>
        <taxon>Raphidocelis</taxon>
    </lineage>
</organism>
<dbReference type="STRING" id="307507.A0A2V0NRX4"/>
<dbReference type="GO" id="GO:0044610">
    <property type="term" value="F:FMN transmembrane transporter activity"/>
    <property type="evidence" value="ECO:0007669"/>
    <property type="project" value="TreeGrafter"/>
</dbReference>
<evidence type="ECO:0000256" key="3">
    <source>
        <dbReference type="ARBA" id="ARBA00022448"/>
    </source>
</evidence>
<evidence type="ECO:0000313" key="12">
    <source>
        <dbReference type="EMBL" id="GBF90386.1"/>
    </source>
</evidence>
<keyword evidence="7 9" id="KW-0472">Membrane</keyword>
<evidence type="ECO:0000256" key="4">
    <source>
        <dbReference type="ARBA" id="ARBA00022692"/>
    </source>
</evidence>
<dbReference type="SUPFAM" id="SSF103506">
    <property type="entry name" value="Mitochondrial carrier"/>
    <property type="match status" value="1"/>
</dbReference>
<dbReference type="OrthoDB" id="2019556at2759"/>
<proteinExistence type="inferred from homology"/>
<keyword evidence="4 9" id="KW-0812">Transmembrane</keyword>
<dbReference type="PANTHER" id="PTHR45939">
    <property type="entry name" value="PEROXISOMAL MEMBRANE PROTEIN PMP34-RELATED"/>
    <property type="match status" value="1"/>
</dbReference>
<accession>A0A2V0NRX4</accession>
<comment type="similarity">
    <text evidence="2 10">Belongs to the mitochondrial carrier (TC 2.A.29) family.</text>
</comment>
<feature type="transmembrane region" description="Helical" evidence="11">
    <location>
        <begin position="159"/>
        <end position="178"/>
    </location>
</feature>
<dbReference type="GO" id="GO:0051724">
    <property type="term" value="F:NAD transmembrane transporter activity"/>
    <property type="evidence" value="ECO:0007669"/>
    <property type="project" value="TreeGrafter"/>
</dbReference>
<feature type="transmembrane region" description="Helical" evidence="11">
    <location>
        <begin position="233"/>
        <end position="254"/>
    </location>
</feature>
<dbReference type="GO" id="GO:0015228">
    <property type="term" value="F:coenzyme A transmembrane transporter activity"/>
    <property type="evidence" value="ECO:0007669"/>
    <property type="project" value="TreeGrafter"/>
</dbReference>
<feature type="repeat" description="Solcar" evidence="9">
    <location>
        <begin position="291"/>
        <end position="381"/>
    </location>
</feature>
<evidence type="ECO:0000256" key="1">
    <source>
        <dbReference type="ARBA" id="ARBA00004585"/>
    </source>
</evidence>
<comment type="caution">
    <text evidence="12">The sequence shown here is derived from an EMBL/GenBank/DDBJ whole genome shotgun (WGS) entry which is preliminary data.</text>
</comment>
<gene>
    <name evidence="12" type="ORF">Rsub_02492</name>
</gene>
<name>A0A2V0NRX4_9CHLO</name>
<dbReference type="EMBL" id="BDRX01000016">
    <property type="protein sequence ID" value="GBF90386.1"/>
    <property type="molecule type" value="Genomic_DNA"/>
</dbReference>
<feature type="repeat" description="Solcar" evidence="9">
    <location>
        <begin position="159"/>
        <end position="256"/>
    </location>
</feature>
<evidence type="ECO:0000256" key="11">
    <source>
        <dbReference type="SAM" id="Phobius"/>
    </source>
</evidence>
<evidence type="ECO:0000256" key="5">
    <source>
        <dbReference type="ARBA" id="ARBA00022737"/>
    </source>
</evidence>
<sequence length="428" mass="42915">MASQQALVEAVSGGIGSLVALVATYPLKTIYTLRAIRAIREESDARRAPSEGGAAAAAAADAGEGAEPAAAAPAADAAAADATAADAELRAVVSSPLAALCALCRRRLAAADLAALYAGAGPAAAETVASTVVYFYLYSHLKQAALLLQRRRGGSGADLGVLAALGVAALAGAGNMLVTTPAQVVTTVMMANAKRRQQLQSAGRAVDHVRCDAAGVCREIWERDGAGGFWRGLLPSLILVINPAVQYALFEWGMTRARAAKGRRHAAAAAAAAGAARGGRAGGGAAPAAALGAAEVFLIGSLAKIGATYITYPMIVVKSRLQATNQHTHADNRYAGTADAVARIAREEGAAGFYAGLREKILQTALNAGLMLALKDRINSASQQLLATWAAAAAADAAAAAAPAAPPLGGAPIGAFAATARAVVVISR</sequence>
<comment type="subcellular location">
    <subcellularLocation>
        <location evidence="1">Peroxisome membrane</location>
        <topology evidence="1">Multi-pass membrane protein</topology>
    </subcellularLocation>
</comment>
<reference evidence="12 13" key="1">
    <citation type="journal article" date="2018" name="Sci. Rep.">
        <title>Raphidocelis subcapitata (=Pseudokirchneriella subcapitata) provides an insight into genome evolution and environmental adaptations in the Sphaeropleales.</title>
        <authorList>
            <person name="Suzuki S."/>
            <person name="Yamaguchi H."/>
            <person name="Nakajima N."/>
            <person name="Kawachi M."/>
        </authorList>
    </citation>
    <scope>NUCLEOTIDE SEQUENCE [LARGE SCALE GENOMIC DNA]</scope>
    <source>
        <strain evidence="12 13">NIES-35</strain>
    </source>
</reference>
<dbReference type="Gene3D" id="1.50.40.10">
    <property type="entry name" value="Mitochondrial carrier domain"/>
    <property type="match status" value="2"/>
</dbReference>
<dbReference type="InterPro" id="IPR018108">
    <property type="entry name" value="MCP_transmembrane"/>
</dbReference>
<evidence type="ECO:0000256" key="7">
    <source>
        <dbReference type="ARBA" id="ARBA00023136"/>
    </source>
</evidence>
<keyword evidence="3 10" id="KW-0813">Transport</keyword>
<dbReference type="PANTHER" id="PTHR45939:SF5">
    <property type="entry name" value="PEROXISOMAL MEMBRANE PROTEIN PMP34"/>
    <property type="match status" value="1"/>
</dbReference>
<evidence type="ECO:0000256" key="9">
    <source>
        <dbReference type="PROSITE-ProRule" id="PRU00282"/>
    </source>
</evidence>
<dbReference type="GO" id="GO:0080122">
    <property type="term" value="F:AMP transmembrane transporter activity"/>
    <property type="evidence" value="ECO:0007669"/>
    <property type="project" value="TreeGrafter"/>
</dbReference>
<keyword evidence="8" id="KW-0576">Peroxisome</keyword>
<keyword evidence="5" id="KW-0677">Repeat</keyword>
<evidence type="ECO:0000256" key="6">
    <source>
        <dbReference type="ARBA" id="ARBA00022989"/>
    </source>
</evidence>
<dbReference type="AlphaFoldDB" id="A0A2V0NRX4"/>
<feature type="transmembrane region" description="Helical" evidence="11">
    <location>
        <begin position="6"/>
        <end position="27"/>
    </location>
</feature>
<dbReference type="GO" id="GO:0015217">
    <property type="term" value="F:ADP transmembrane transporter activity"/>
    <property type="evidence" value="ECO:0007669"/>
    <property type="project" value="TreeGrafter"/>
</dbReference>
<dbReference type="GO" id="GO:0005347">
    <property type="term" value="F:ATP transmembrane transporter activity"/>
    <property type="evidence" value="ECO:0007669"/>
    <property type="project" value="TreeGrafter"/>
</dbReference>